<evidence type="ECO:0000313" key="10">
    <source>
        <dbReference type="EMBL" id="MFC1852254.1"/>
    </source>
</evidence>
<evidence type="ECO:0000256" key="1">
    <source>
        <dbReference type="ARBA" id="ARBA00001947"/>
    </source>
</evidence>
<dbReference type="EMBL" id="JBHPBY010000288">
    <property type="protein sequence ID" value="MFC1852254.1"/>
    <property type="molecule type" value="Genomic_DNA"/>
</dbReference>
<gene>
    <name evidence="10" type="ORF">ACFL27_18820</name>
</gene>
<dbReference type="Gene3D" id="3.40.630.10">
    <property type="entry name" value="Zn peptidases"/>
    <property type="match status" value="1"/>
</dbReference>
<dbReference type="PROSITE" id="PS52035">
    <property type="entry name" value="PEPTIDASE_M14"/>
    <property type="match status" value="1"/>
</dbReference>
<evidence type="ECO:0000256" key="2">
    <source>
        <dbReference type="ARBA" id="ARBA00005988"/>
    </source>
</evidence>
<dbReference type="PANTHER" id="PTHR11705:SF143">
    <property type="entry name" value="SLL0236 PROTEIN"/>
    <property type="match status" value="1"/>
</dbReference>
<dbReference type="Pfam" id="PF00246">
    <property type="entry name" value="Peptidase_M14"/>
    <property type="match status" value="1"/>
</dbReference>
<feature type="transmembrane region" description="Helical" evidence="8">
    <location>
        <begin position="702"/>
        <end position="720"/>
    </location>
</feature>
<sequence>MARYSPHFMLIFFLCWSSVAIGAEKISQIRIFTPSVELIHELKRENFDVIAVKPGKMMDLFVTASDLIRIEKKGLPYTVIHEDYTAFVVNRALREGDVSPGSMGGFHTFEEVVAFLDALQVAYPGIVSTKFSVGTSLEGQPLWVIKVSDNVLVDESEIEVFYNSLTHAREPQGMETLLYFLDYLTTNYGVDERVTFLVDNREMFFMPVVNPDGYLWNQTTDPGGGGYWRKNRRGNGSSVWGVDLNRNFGYQWGYDNSGSSPYQSDEDYRGTDPFSEPETQVVRDFCTTRDFRTALNYHTHGNVVIRPFGYANVPLNPASDINIYDTWGSLLTAVNHYEYGDIYSTIGYQANGGADDWMYGDQTLKPKIFSFTPELGSWNDGFWPAPSRIEPIAQENLEMNFLIAYLAGQYCYFQEIDWNYSDENANGHPDAGETADVTFSVLSLGLETASAVQVSLIVQHNDVTIDNQVISLGDLLTLEVANNNLNPVEVTFGPSLLTGDEVAFELQLAVDGVVLEKKNIVVLIGAPELCFTDDCETGLAHWTTSGTWNTTTGSYHSATTSFTDSPGGDYSNYADATLRLNETLDLTALANPVLTFWTRWDIESRWDFGQVQISTDGGGSWISLAGKYTTVGSGDGAQPAGEPGYDGTRETWVQETIDLTSFRDNQNLLLQFRLRTDSSLTEDGWYIDDIRIEGYLAANVPTLTPLALILLLTGISAAILRNRG</sequence>
<keyword evidence="8" id="KW-0472">Membrane</keyword>
<keyword evidence="8" id="KW-0812">Transmembrane</keyword>
<comment type="cofactor">
    <cofactor evidence="1">
        <name>Zn(2+)</name>
        <dbReference type="ChEBI" id="CHEBI:29105"/>
    </cofactor>
</comment>
<dbReference type="InterPro" id="IPR033810">
    <property type="entry name" value="Carboxypeptidase_T"/>
</dbReference>
<feature type="active site" description="Proton donor/acceptor" evidence="7">
    <location>
        <position position="374"/>
    </location>
</feature>
<evidence type="ECO:0000313" key="11">
    <source>
        <dbReference type="Proteomes" id="UP001594351"/>
    </source>
</evidence>
<dbReference type="GO" id="GO:0004180">
    <property type="term" value="F:carboxypeptidase activity"/>
    <property type="evidence" value="ECO:0007669"/>
    <property type="project" value="UniProtKB-KW"/>
</dbReference>
<keyword evidence="6" id="KW-0482">Metalloprotease</keyword>
<organism evidence="10 11">
    <name type="scientific">candidate division CSSED10-310 bacterium</name>
    <dbReference type="NCBI Taxonomy" id="2855610"/>
    <lineage>
        <taxon>Bacteria</taxon>
        <taxon>Bacteria division CSSED10-310</taxon>
    </lineage>
</organism>
<name>A0ABV6Z1G9_UNCC1</name>
<evidence type="ECO:0000256" key="6">
    <source>
        <dbReference type="ARBA" id="ARBA00023049"/>
    </source>
</evidence>
<dbReference type="Pfam" id="PF20773">
    <property type="entry name" value="InhA-like_MAM"/>
    <property type="match status" value="1"/>
</dbReference>
<dbReference type="PANTHER" id="PTHR11705">
    <property type="entry name" value="PROTEASE FAMILY M14 CARBOXYPEPTIDASE A,B"/>
    <property type="match status" value="1"/>
</dbReference>
<comment type="similarity">
    <text evidence="2 7">Belongs to the peptidase M14 family.</text>
</comment>
<dbReference type="Gene3D" id="2.60.120.260">
    <property type="entry name" value="Galactose-binding domain-like"/>
    <property type="match status" value="1"/>
</dbReference>
<keyword evidence="5" id="KW-0862">Zinc</keyword>
<dbReference type="Proteomes" id="UP001594351">
    <property type="component" value="Unassembled WGS sequence"/>
</dbReference>
<keyword evidence="3" id="KW-0645">Protease</keyword>
<evidence type="ECO:0000256" key="4">
    <source>
        <dbReference type="ARBA" id="ARBA00022801"/>
    </source>
</evidence>
<keyword evidence="10" id="KW-0121">Carboxypeptidase</keyword>
<keyword evidence="11" id="KW-1185">Reference proteome</keyword>
<comment type="caution">
    <text evidence="10">The sequence shown here is derived from an EMBL/GenBank/DDBJ whole genome shotgun (WGS) entry which is preliminary data.</text>
</comment>
<evidence type="ECO:0000256" key="5">
    <source>
        <dbReference type="ARBA" id="ARBA00022833"/>
    </source>
</evidence>
<dbReference type="CDD" id="cd03859">
    <property type="entry name" value="M14_CPT"/>
    <property type="match status" value="1"/>
</dbReference>
<evidence type="ECO:0000256" key="3">
    <source>
        <dbReference type="ARBA" id="ARBA00022670"/>
    </source>
</evidence>
<protein>
    <submittedName>
        <fullName evidence="10">M14 family zinc carboxypeptidase</fullName>
    </submittedName>
</protein>
<dbReference type="PRINTS" id="PR00765">
    <property type="entry name" value="CRBOXYPTASEA"/>
</dbReference>
<dbReference type="SUPFAM" id="SSF53187">
    <property type="entry name" value="Zn-dependent exopeptidases"/>
    <property type="match status" value="1"/>
</dbReference>
<reference evidence="10 11" key="1">
    <citation type="submission" date="2024-09" db="EMBL/GenBank/DDBJ databases">
        <title>Laminarin stimulates single cell rates of sulfate reduction while oxygen inhibits transcriptomic activity in coastal marine sediment.</title>
        <authorList>
            <person name="Lindsay M."/>
            <person name="Orcutt B."/>
            <person name="Emerson D."/>
            <person name="Stepanauskas R."/>
            <person name="D'Angelo T."/>
        </authorList>
    </citation>
    <scope>NUCLEOTIDE SEQUENCE [LARGE SCALE GENOMIC DNA]</scope>
    <source>
        <strain evidence="10">SAG AM-311-K15</strain>
    </source>
</reference>
<keyword evidence="4" id="KW-0378">Hydrolase</keyword>
<evidence type="ECO:0000256" key="8">
    <source>
        <dbReference type="SAM" id="Phobius"/>
    </source>
</evidence>
<proteinExistence type="inferred from homology"/>
<evidence type="ECO:0000256" key="7">
    <source>
        <dbReference type="PROSITE-ProRule" id="PRU01379"/>
    </source>
</evidence>
<keyword evidence="8" id="KW-1133">Transmembrane helix</keyword>
<evidence type="ECO:0000259" key="9">
    <source>
        <dbReference type="PROSITE" id="PS52035"/>
    </source>
</evidence>
<dbReference type="InterPro" id="IPR000834">
    <property type="entry name" value="Peptidase_M14"/>
</dbReference>
<dbReference type="SMART" id="SM00631">
    <property type="entry name" value="Zn_pept"/>
    <property type="match status" value="1"/>
</dbReference>
<feature type="domain" description="Peptidase M14" evidence="9">
    <location>
        <begin position="105"/>
        <end position="407"/>
    </location>
</feature>
<accession>A0ABV6Z1G9</accession>